<feature type="domain" description="Adenylyltransferase AadA C-terminal" evidence="2">
    <location>
        <begin position="105"/>
        <end position="210"/>
    </location>
</feature>
<organism evidence="3 4">
    <name type="scientific">Deinococcus aetherius</name>
    <dbReference type="NCBI Taxonomy" id="200252"/>
    <lineage>
        <taxon>Bacteria</taxon>
        <taxon>Thermotogati</taxon>
        <taxon>Deinococcota</taxon>
        <taxon>Deinococci</taxon>
        <taxon>Deinococcales</taxon>
        <taxon>Deinococcaceae</taxon>
        <taxon>Deinococcus</taxon>
    </lineage>
</organism>
<evidence type="ECO:0000313" key="3">
    <source>
        <dbReference type="EMBL" id="BDP42117.1"/>
    </source>
</evidence>
<evidence type="ECO:0000256" key="1">
    <source>
        <dbReference type="ARBA" id="ARBA00022679"/>
    </source>
</evidence>
<keyword evidence="4" id="KW-1185">Reference proteome</keyword>
<dbReference type="Proteomes" id="UP001064971">
    <property type="component" value="Chromosome"/>
</dbReference>
<accession>A0ABN6RFJ7</accession>
<dbReference type="EMBL" id="AP026560">
    <property type="protein sequence ID" value="BDP42117.1"/>
    <property type="molecule type" value="Genomic_DNA"/>
</dbReference>
<dbReference type="Pfam" id="PF13427">
    <property type="entry name" value="AadA_C"/>
    <property type="match status" value="1"/>
</dbReference>
<protein>
    <recommendedName>
        <fullName evidence="2">Adenylyltransferase AadA C-terminal domain-containing protein</fullName>
    </recommendedName>
</protein>
<dbReference type="InterPro" id="IPR025184">
    <property type="entry name" value="AadA_C"/>
</dbReference>
<keyword evidence="1" id="KW-0808">Transferase</keyword>
<evidence type="ECO:0000259" key="2">
    <source>
        <dbReference type="Pfam" id="PF13427"/>
    </source>
</evidence>
<name>A0ABN6RFJ7_9DEIO</name>
<proteinExistence type="predicted"/>
<evidence type="ECO:0000313" key="4">
    <source>
        <dbReference type="Proteomes" id="UP001064971"/>
    </source>
</evidence>
<gene>
    <name evidence="3" type="ORF">DAETH_20860</name>
</gene>
<reference evidence="3" key="1">
    <citation type="submission" date="2022-07" db="EMBL/GenBank/DDBJ databases">
        <title>Complete Genome Sequence of the Radioresistant Bacterium Deinococcus aetherius ST0316, Isolated from the Air Dust collected in Lower Stratosphere above Japan.</title>
        <authorList>
            <person name="Satoh K."/>
            <person name="Hagiwara K."/>
            <person name="Katsumata K."/>
            <person name="Kubo A."/>
            <person name="Yokobori S."/>
            <person name="Yamagishi A."/>
            <person name="Oono Y."/>
            <person name="Narumi I."/>
        </authorList>
    </citation>
    <scope>NUCLEOTIDE SEQUENCE</scope>
    <source>
        <strain evidence="3">ST0316</strain>
    </source>
</reference>
<sequence length="218" mass="24344">MGDFDPARSDVDLLAVLSSEVGEGDVERLGRMHARLASDFPAWNDRVEVDYVPLASLRTFRTEPGTMLRISPGEPLHLLEAGPHYLVNWYMARHGVTLIGPSPREVLPEITRAEFVAGIRGHAGAWPEWVTEMHHTGGQAYAVMTLCRALYTTVQGEQLSKRQAGLWARERLPEWAPLIDWALGWWYGGGTQTPDQDHFGETVRFVREVAARIAADST</sequence>